<evidence type="ECO:0000259" key="1">
    <source>
        <dbReference type="PROSITE" id="PS51186"/>
    </source>
</evidence>
<dbReference type="PROSITE" id="PS51186">
    <property type="entry name" value="GNAT"/>
    <property type="match status" value="1"/>
</dbReference>
<dbReference type="CDD" id="cd04301">
    <property type="entry name" value="NAT_SF"/>
    <property type="match status" value="1"/>
</dbReference>
<dbReference type="SUPFAM" id="SSF55729">
    <property type="entry name" value="Acyl-CoA N-acyltransferases (Nat)"/>
    <property type="match status" value="1"/>
</dbReference>
<evidence type="ECO:0000313" key="2">
    <source>
        <dbReference type="EMBL" id="OIR13695.1"/>
    </source>
</evidence>
<comment type="caution">
    <text evidence="2">The sequence shown here is derived from an EMBL/GenBank/DDBJ whole genome shotgun (WGS) entry which is preliminary data.</text>
</comment>
<sequence>MIKIKDLLKSDINLAKELTDQVEWGNSIEDWKRLFIISIPIAAYDGDKLVGVTTAFDYGKLGMIGNVLVSEDYRGKNIGSKLVKEAMKRLDSCDSVRVHSTMESAIFYKKLGFVAEGMSTLFRLDADLKAFQPFAIDSDDNIVLAEGHLDEILKMDMRQFGADRSEYIKNLINHLPECAFVALDDDKNVKGFIVVKGEENWYEVGPWIVEPGCKNWRGMLQKSVYAIPAKSTVDIFVPAPNHRITSLLDSVGYNADSYYMSMFYGADWPEEGNICARGGGDKG</sequence>
<dbReference type="Pfam" id="PF13508">
    <property type="entry name" value="Acetyltransf_7"/>
    <property type="match status" value="1"/>
</dbReference>
<dbReference type="PANTHER" id="PTHR47237">
    <property type="entry name" value="SLL0310 PROTEIN"/>
    <property type="match status" value="1"/>
</dbReference>
<gene>
    <name evidence="2" type="ORF">BEU03_01925</name>
</gene>
<dbReference type="PANTHER" id="PTHR47237:SF2">
    <property type="entry name" value="BLL4206 PROTEIN"/>
    <property type="match status" value="1"/>
</dbReference>
<dbReference type="InterPro" id="IPR052729">
    <property type="entry name" value="Acyl/Acetyltrans_Enzymes"/>
</dbReference>
<dbReference type="Proteomes" id="UP000183403">
    <property type="component" value="Unassembled WGS sequence"/>
</dbReference>
<reference evidence="2 3" key="1">
    <citation type="submission" date="2016-08" db="EMBL/GenBank/DDBJ databases">
        <title>New Insights into Marine Group III Euryarchaeota, from dark to light.</title>
        <authorList>
            <person name="Haro-Moreno J.M."/>
            <person name="Rodriguez-Valera F."/>
            <person name="Lopez-Garcia P."/>
            <person name="Moreira D."/>
            <person name="Martin-Cuadrado A.B."/>
        </authorList>
    </citation>
    <scope>NUCLEOTIDE SEQUENCE [LARGE SCALE GENOMIC DNA]</scope>
    <source>
        <strain evidence="2">CG-Epi6</strain>
    </source>
</reference>
<name>A0A1J5SYX2_9ARCH</name>
<dbReference type="Pfam" id="PF18014">
    <property type="entry name" value="Acetyltransf_18"/>
    <property type="match status" value="1"/>
</dbReference>
<dbReference type="InterPro" id="IPR041496">
    <property type="entry name" value="YitH/HolE_GNAT"/>
</dbReference>
<proteinExistence type="predicted"/>
<dbReference type="EMBL" id="MIYV01000006">
    <property type="protein sequence ID" value="OIR13695.1"/>
    <property type="molecule type" value="Genomic_DNA"/>
</dbReference>
<evidence type="ECO:0000313" key="3">
    <source>
        <dbReference type="Proteomes" id="UP000183403"/>
    </source>
</evidence>
<dbReference type="InterPro" id="IPR016181">
    <property type="entry name" value="Acyl_CoA_acyltransferase"/>
</dbReference>
<organism evidence="2 3">
    <name type="scientific">Marine Group III euryarchaeote CG-Epi6</name>
    <dbReference type="NCBI Taxonomy" id="1889000"/>
    <lineage>
        <taxon>Archaea</taxon>
        <taxon>Methanobacteriati</taxon>
        <taxon>Thermoplasmatota</taxon>
        <taxon>Thermoplasmata</taxon>
        <taxon>Candidatus Thermoprofundales</taxon>
    </lineage>
</organism>
<dbReference type="AlphaFoldDB" id="A0A1J5SYX2"/>
<dbReference type="InterPro" id="IPR000182">
    <property type="entry name" value="GNAT_dom"/>
</dbReference>
<feature type="domain" description="N-acetyltransferase" evidence="1">
    <location>
        <begin position="2"/>
        <end position="135"/>
    </location>
</feature>
<dbReference type="Gene3D" id="3.40.630.30">
    <property type="match status" value="1"/>
</dbReference>
<accession>A0A1J5SYX2</accession>
<protein>
    <recommendedName>
        <fullName evidence="1">N-acetyltransferase domain-containing protein</fullName>
    </recommendedName>
</protein>
<dbReference type="GO" id="GO:0016747">
    <property type="term" value="F:acyltransferase activity, transferring groups other than amino-acyl groups"/>
    <property type="evidence" value="ECO:0007669"/>
    <property type="project" value="InterPro"/>
</dbReference>
<dbReference type="Gene3D" id="3.40.630.90">
    <property type="match status" value="1"/>
</dbReference>